<evidence type="ECO:0000256" key="3">
    <source>
        <dbReference type="ARBA" id="ARBA00022490"/>
    </source>
</evidence>
<evidence type="ECO:0000256" key="7">
    <source>
        <dbReference type="ARBA" id="ARBA00023179"/>
    </source>
</evidence>
<evidence type="ECO:0000256" key="5">
    <source>
        <dbReference type="ARBA" id="ARBA00023123"/>
    </source>
</evidence>
<evidence type="ECO:0000256" key="8">
    <source>
        <dbReference type="SAM" id="MobiDB-lite"/>
    </source>
</evidence>
<organism evidence="10 11">
    <name type="scientific">Clytia hemisphaerica</name>
    <dbReference type="NCBI Taxonomy" id="252671"/>
    <lineage>
        <taxon>Eukaryota</taxon>
        <taxon>Metazoa</taxon>
        <taxon>Cnidaria</taxon>
        <taxon>Hydrozoa</taxon>
        <taxon>Hydroidolina</taxon>
        <taxon>Leptothecata</taxon>
        <taxon>Obeliida</taxon>
        <taxon>Clytiidae</taxon>
        <taxon>Clytia</taxon>
    </lineage>
</organism>
<keyword evidence="4" id="KW-0175">Coiled coil</keyword>
<dbReference type="EnsemblMetazoa" id="CLYHEMT017915.1">
    <property type="protein sequence ID" value="CLYHEMP017915.1"/>
    <property type="gene ID" value="CLYHEMG017915"/>
</dbReference>
<dbReference type="PANTHER" id="PTHR46349">
    <property type="entry name" value="CINGULIN-LIKE PROTEIN 1-RELATED"/>
    <property type="match status" value="1"/>
</dbReference>
<feature type="region of interest" description="Disordered" evidence="8">
    <location>
        <begin position="531"/>
        <end position="589"/>
    </location>
</feature>
<dbReference type="SUPFAM" id="SSF57997">
    <property type="entry name" value="Tropomyosin"/>
    <property type="match status" value="1"/>
</dbReference>
<dbReference type="OrthoDB" id="10255522at2759"/>
<comment type="subcellular location">
    <subcellularLocation>
        <location evidence="1">Cytoplasm</location>
        <location evidence="1">Myofibril</location>
    </subcellularLocation>
</comment>
<dbReference type="GO" id="GO:0005923">
    <property type="term" value="C:bicellular tight junction"/>
    <property type="evidence" value="ECO:0007669"/>
    <property type="project" value="TreeGrafter"/>
</dbReference>
<evidence type="ECO:0000256" key="1">
    <source>
        <dbReference type="ARBA" id="ARBA00004657"/>
    </source>
</evidence>
<evidence type="ECO:0000256" key="4">
    <source>
        <dbReference type="ARBA" id="ARBA00023054"/>
    </source>
</evidence>
<evidence type="ECO:0000256" key="6">
    <source>
        <dbReference type="ARBA" id="ARBA00023175"/>
    </source>
</evidence>
<proteinExistence type="predicted"/>
<name>A0A7M5X4K9_9CNID</name>
<feature type="domain" description="Myosin tail" evidence="9">
    <location>
        <begin position="7"/>
        <end position="567"/>
    </location>
</feature>
<keyword evidence="11" id="KW-1185">Reference proteome</keyword>
<feature type="compositionally biased region" description="Basic and acidic residues" evidence="8">
    <location>
        <begin position="557"/>
        <end position="567"/>
    </location>
</feature>
<dbReference type="GO" id="GO:0016459">
    <property type="term" value="C:myosin complex"/>
    <property type="evidence" value="ECO:0007669"/>
    <property type="project" value="UniProtKB-KW"/>
</dbReference>
<accession>A0A7M5X4K9</accession>
<dbReference type="Pfam" id="PF01576">
    <property type="entry name" value="Myosin_tail_1"/>
    <property type="match status" value="1"/>
</dbReference>
<keyword evidence="2" id="KW-0787">Thick filament</keyword>
<dbReference type="GO" id="GO:0030016">
    <property type="term" value="C:myofibril"/>
    <property type="evidence" value="ECO:0007669"/>
    <property type="project" value="UniProtKB-SubCell"/>
</dbReference>
<dbReference type="AlphaFoldDB" id="A0A7M5X4K9"/>
<evidence type="ECO:0000313" key="11">
    <source>
        <dbReference type="Proteomes" id="UP000594262"/>
    </source>
</evidence>
<keyword evidence="3" id="KW-0963">Cytoplasm</keyword>
<evidence type="ECO:0000256" key="2">
    <source>
        <dbReference type="ARBA" id="ARBA00022433"/>
    </source>
</evidence>
<dbReference type="PANTHER" id="PTHR46349:SF7">
    <property type="entry name" value="MYOSIN TAIL DOMAIN-CONTAINING PROTEIN"/>
    <property type="match status" value="1"/>
</dbReference>
<evidence type="ECO:0000259" key="9">
    <source>
        <dbReference type="Pfam" id="PF01576"/>
    </source>
</evidence>
<reference evidence="10" key="1">
    <citation type="submission" date="2021-01" db="UniProtKB">
        <authorList>
            <consortium name="EnsemblMetazoa"/>
        </authorList>
    </citation>
    <scope>IDENTIFICATION</scope>
</reference>
<sequence length="589" mass="69130">MVTKAEQRYRSELDLCRRELETLRAELDEQEEQTLKQKREINDLRNTNDTLESDVNRLQKQKKRMQNELDQINAIFDTEKSEIADLQAKLKRANKIVAEERRIREQLQEAKSDLIIEKTNLENKMETLEDDKRALDRQVTDGEIARKALRLECENLGDARDNAKSMINNLEKDKRHADILLEEARKTNASFESQLGEVEQNYMTLQGQNQANKEQYARDISRKDDKVEELKRAVDKAERDLKVTLEEEKKKREQMMASRKGLESQITGLQIELDEANRRNDDQQKVIRKYQTQLAQLKDLQMELGEMNELKESLLRELKEMEKKARSAQSEKNSVIANLQQSERAKRAAEDEVVEMQQEVEAQKSLLRQQALDEKRILDDKYNELKMDYDDEKQRADEMDVKARKYQKEAEAASSNYANEKDERKTLELQKAKLLAENKELEEKYSKLDSTLKNKIRETTDVLERRMHQMEVDLEGEVKEREALNKTLRRTEKSLTETTALMTEAQEAEEVYKSQADKLTKKNEQLRRELMQAEEDLKRSQLGKINAENELEEKQDECESLKRELQRARGAAQARSRAVELASDDELED</sequence>
<dbReference type="RefSeq" id="XP_066910600.1">
    <property type="nucleotide sequence ID" value="XM_067054499.1"/>
</dbReference>
<protein>
    <recommendedName>
        <fullName evidence="9">Myosin tail domain-containing protein</fullName>
    </recommendedName>
</protein>
<dbReference type="InterPro" id="IPR002928">
    <property type="entry name" value="Myosin_tail"/>
</dbReference>
<keyword evidence="6" id="KW-0505">Motor protein</keyword>
<dbReference type="GO" id="GO:0032982">
    <property type="term" value="C:myosin filament"/>
    <property type="evidence" value="ECO:0007669"/>
    <property type="project" value="UniProtKB-KW"/>
</dbReference>
<keyword evidence="7" id="KW-0514">Muscle protein</keyword>
<evidence type="ECO:0000313" key="10">
    <source>
        <dbReference type="EnsemblMetazoa" id="CLYHEMP017915.1"/>
    </source>
</evidence>
<keyword evidence="5" id="KW-0518">Myosin</keyword>
<dbReference type="Proteomes" id="UP000594262">
    <property type="component" value="Unplaced"/>
</dbReference>
<dbReference type="GeneID" id="136797914"/>